<dbReference type="PANTHER" id="PTHR10272:SF0">
    <property type="entry name" value="PLATELET-ACTIVATING FACTOR ACETYLHYDROLASE"/>
    <property type="match status" value="1"/>
</dbReference>
<dbReference type="PROSITE" id="PS51318">
    <property type="entry name" value="TAT"/>
    <property type="match status" value="1"/>
</dbReference>
<dbReference type="Pfam" id="PF03403">
    <property type="entry name" value="PAF-AH_p_II"/>
    <property type="match status" value="1"/>
</dbReference>
<reference evidence="4 5" key="1">
    <citation type="submission" date="2024-04" db="EMBL/GenBank/DDBJ databases">
        <title>Novel species of the genus Ideonella isolated from streams.</title>
        <authorList>
            <person name="Lu H."/>
        </authorList>
    </citation>
    <scope>NUCLEOTIDE SEQUENCE [LARGE SCALE GENOMIC DNA]</scope>
    <source>
        <strain evidence="4 5">DXS29W</strain>
    </source>
</reference>
<evidence type="ECO:0008006" key="6">
    <source>
        <dbReference type="Google" id="ProtNLM"/>
    </source>
</evidence>
<accession>A0ABU9BVG6</accession>
<evidence type="ECO:0000256" key="3">
    <source>
        <dbReference type="ARBA" id="ARBA00023098"/>
    </source>
</evidence>
<dbReference type="EMBL" id="JBBUTG010000014">
    <property type="protein sequence ID" value="MEK8033134.1"/>
    <property type="molecule type" value="Genomic_DNA"/>
</dbReference>
<dbReference type="Gene3D" id="3.40.50.1820">
    <property type="entry name" value="alpha/beta hydrolase"/>
    <property type="match status" value="1"/>
</dbReference>
<sequence>MNPLPVDIDPHRRACLRALALAAGVGAGLTWPRAARAASEPLATADATDAPNAADAVGAAGPVPAGLAVDWDWVDVQRQRAVPVRLYWPQRPEGAVASRSVPLVVFSHGIGGSRLGYSYLGRHLASQGWACLHVQHVGSDRALWFGNPFSLVSRLRRAAQESEAIHRVKDIHFALDSLLDSALQHSALGPVAEAIDPGRIVMAGHSYGANTSLLAIGARVARAGQVFDFRDERFRAAILVSTPPFYGEQDLPSILAAVQLPTLHITSNEDVILIPGYRSGPEDRLALYEAMPDRRKGLVVFDRGSHSIFTDRMVSGGYELNQDIKGATKMLATAFLRQQFERDPAALAAWHERWQPIVARTAGLAGAHDAKA</sequence>
<dbReference type="PANTHER" id="PTHR10272">
    <property type="entry name" value="PLATELET-ACTIVATING FACTOR ACETYLHYDROLASE"/>
    <property type="match status" value="1"/>
</dbReference>
<evidence type="ECO:0000313" key="4">
    <source>
        <dbReference type="EMBL" id="MEK8033134.1"/>
    </source>
</evidence>
<protein>
    <recommendedName>
        <fullName evidence="6">Acetylhydrolase</fullName>
    </recommendedName>
</protein>
<comment type="caution">
    <text evidence="4">The sequence shown here is derived from an EMBL/GenBank/DDBJ whole genome shotgun (WGS) entry which is preliminary data.</text>
</comment>
<evidence type="ECO:0000256" key="2">
    <source>
        <dbReference type="ARBA" id="ARBA00022963"/>
    </source>
</evidence>
<keyword evidence="3" id="KW-0443">Lipid metabolism</keyword>
<dbReference type="RefSeq" id="WP_341427553.1">
    <property type="nucleotide sequence ID" value="NZ_JBBUTG010000014.1"/>
</dbReference>
<proteinExistence type="predicted"/>
<keyword evidence="2" id="KW-0442">Lipid degradation</keyword>
<keyword evidence="5" id="KW-1185">Reference proteome</keyword>
<dbReference type="Proteomes" id="UP001371218">
    <property type="component" value="Unassembled WGS sequence"/>
</dbReference>
<dbReference type="InterPro" id="IPR029058">
    <property type="entry name" value="AB_hydrolase_fold"/>
</dbReference>
<evidence type="ECO:0000256" key="1">
    <source>
        <dbReference type="ARBA" id="ARBA00022801"/>
    </source>
</evidence>
<organism evidence="4 5">
    <name type="scientific">Ideonella lacteola</name>
    <dbReference type="NCBI Taxonomy" id="2984193"/>
    <lineage>
        <taxon>Bacteria</taxon>
        <taxon>Pseudomonadati</taxon>
        <taxon>Pseudomonadota</taxon>
        <taxon>Betaproteobacteria</taxon>
        <taxon>Burkholderiales</taxon>
        <taxon>Sphaerotilaceae</taxon>
        <taxon>Ideonella</taxon>
    </lineage>
</organism>
<dbReference type="SUPFAM" id="SSF53474">
    <property type="entry name" value="alpha/beta-Hydrolases"/>
    <property type="match status" value="1"/>
</dbReference>
<evidence type="ECO:0000313" key="5">
    <source>
        <dbReference type="Proteomes" id="UP001371218"/>
    </source>
</evidence>
<name>A0ABU9BVG6_9BURK</name>
<keyword evidence="1" id="KW-0378">Hydrolase</keyword>
<dbReference type="InterPro" id="IPR006311">
    <property type="entry name" value="TAT_signal"/>
</dbReference>
<gene>
    <name evidence="4" type="ORF">AACH06_20100</name>
</gene>